<sequence length="253" mass="30054">MFREPAYDIWIAITITHSYFDANFDTKKCDLSLEPSPETLAMLEESGILFRQYDACTWVLRNPTEEDSVKFKPLFEKALSILRFELKSNNSDFYFYTQKEIAMPVVKNKNWRYCSIERSNIFGQLEILLTEELLNKRETIKLDFEGKTKFWEYLLISHSISEEMTLRLFEKKNKLSFDFSGMVDIDAFERQMPAYRFVTDKKVQLKDIYDFSISLWNITLDGNQLLSYNIPTPQVQSISRFDPENTITRIYYI</sequence>
<comment type="caution">
    <text evidence="1">The sequence shown here is derived from an EMBL/GenBank/DDBJ whole genome shotgun (WGS) entry which is preliminary data.</text>
</comment>
<accession>A0A5J4SB83</accession>
<gene>
    <name evidence="1" type="ORF">EZS27_009033</name>
</gene>
<reference evidence="1" key="1">
    <citation type="submission" date="2019-03" db="EMBL/GenBank/DDBJ databases">
        <title>Single cell metagenomics reveals metabolic interactions within the superorganism composed of flagellate Streblomastix strix and complex community of Bacteroidetes bacteria on its surface.</title>
        <authorList>
            <person name="Treitli S.C."/>
            <person name="Kolisko M."/>
            <person name="Husnik F."/>
            <person name="Keeling P."/>
            <person name="Hampl V."/>
        </authorList>
    </citation>
    <scope>NUCLEOTIDE SEQUENCE</scope>
    <source>
        <strain evidence="1">STM</strain>
    </source>
</reference>
<dbReference type="EMBL" id="SNRY01000278">
    <property type="protein sequence ID" value="KAA6343277.1"/>
    <property type="molecule type" value="Genomic_DNA"/>
</dbReference>
<protein>
    <submittedName>
        <fullName evidence="1">Uncharacterized protein</fullName>
    </submittedName>
</protein>
<evidence type="ECO:0000313" key="1">
    <source>
        <dbReference type="EMBL" id="KAA6343277.1"/>
    </source>
</evidence>
<organism evidence="1">
    <name type="scientific">termite gut metagenome</name>
    <dbReference type="NCBI Taxonomy" id="433724"/>
    <lineage>
        <taxon>unclassified sequences</taxon>
        <taxon>metagenomes</taxon>
        <taxon>organismal metagenomes</taxon>
    </lineage>
</organism>
<dbReference type="AlphaFoldDB" id="A0A5J4SB83"/>
<name>A0A5J4SB83_9ZZZZ</name>
<proteinExistence type="predicted"/>